<protein>
    <recommendedName>
        <fullName evidence="2">Rad50/SbcC-type AAA domain-containing protein</fullName>
    </recommendedName>
</protein>
<feature type="coiled-coil region" evidence="1">
    <location>
        <begin position="434"/>
        <end position="491"/>
    </location>
</feature>
<dbReference type="InterPro" id="IPR027417">
    <property type="entry name" value="P-loop_NTPase"/>
</dbReference>
<comment type="caution">
    <text evidence="3">The sequence shown here is derived from an EMBL/GenBank/DDBJ whole genome shotgun (WGS) entry which is preliminary data.</text>
</comment>
<reference evidence="3 4" key="1">
    <citation type="submission" date="2018-03" db="EMBL/GenBank/DDBJ databases">
        <title>The draft genome of Sphingosinicella sp. GL-C-18.</title>
        <authorList>
            <person name="Liu L."/>
            <person name="Li L."/>
            <person name="Liang L."/>
            <person name="Zhang X."/>
            <person name="Wang T."/>
        </authorList>
    </citation>
    <scope>NUCLEOTIDE SEQUENCE [LARGE SCALE GENOMIC DNA]</scope>
    <source>
        <strain evidence="3 4">GL-C-18</strain>
    </source>
</reference>
<dbReference type="Gene3D" id="3.40.50.300">
    <property type="entry name" value="P-loop containing nucleotide triphosphate hydrolases"/>
    <property type="match status" value="1"/>
</dbReference>
<dbReference type="AlphaFoldDB" id="A0A2P7QM50"/>
<feature type="coiled-coil region" evidence="1">
    <location>
        <begin position="236"/>
        <end position="305"/>
    </location>
</feature>
<dbReference type="PANTHER" id="PTHR32182:SF22">
    <property type="entry name" value="ATP-DEPENDENT ENDONUCLEASE, OLD FAMILY-RELATED"/>
    <property type="match status" value="1"/>
</dbReference>
<dbReference type="PANTHER" id="PTHR32182">
    <property type="entry name" value="DNA REPLICATION AND REPAIR PROTEIN RECF"/>
    <property type="match status" value="1"/>
</dbReference>
<proteinExistence type="predicted"/>
<name>A0A2P7QM50_9SPHN</name>
<evidence type="ECO:0000259" key="2">
    <source>
        <dbReference type="Pfam" id="PF13476"/>
    </source>
</evidence>
<dbReference type="GO" id="GO:0000731">
    <property type="term" value="P:DNA synthesis involved in DNA repair"/>
    <property type="evidence" value="ECO:0007669"/>
    <property type="project" value="TreeGrafter"/>
</dbReference>
<dbReference type="GO" id="GO:0016887">
    <property type="term" value="F:ATP hydrolysis activity"/>
    <property type="evidence" value="ECO:0007669"/>
    <property type="project" value="InterPro"/>
</dbReference>
<dbReference type="SUPFAM" id="SSF52540">
    <property type="entry name" value="P-loop containing nucleoside triphosphate hydrolases"/>
    <property type="match status" value="1"/>
</dbReference>
<dbReference type="Pfam" id="PF13476">
    <property type="entry name" value="AAA_23"/>
    <property type="match status" value="1"/>
</dbReference>
<feature type="domain" description="Rad50/SbcC-type AAA" evidence="2">
    <location>
        <begin position="32"/>
        <end position="241"/>
    </location>
</feature>
<dbReference type="InterPro" id="IPR038729">
    <property type="entry name" value="Rad50/SbcC_AAA"/>
</dbReference>
<evidence type="ECO:0000313" key="4">
    <source>
        <dbReference type="Proteomes" id="UP000241167"/>
    </source>
</evidence>
<keyword evidence="1" id="KW-0175">Coiled coil</keyword>
<accession>A0A2P7QM50</accession>
<evidence type="ECO:0000256" key="1">
    <source>
        <dbReference type="SAM" id="Coils"/>
    </source>
</evidence>
<gene>
    <name evidence="3" type="ORF">C7I55_17235</name>
</gene>
<sequence>MNSCMTLFRPTLVIREVAVYRGSSYAYRASLHDGVNIIAGENSSGKSTILSLIVYGLGADISNWSEQAQLCDRVSLEVECNGNVATFSRLISAKSGQPMEIFAGSIGQAEKASVSEWMRFPYRTSGERESFSQAVFNLLALPELQTDTSGKLTMHQLLRLMYSDQLSAVDHIFRDENFDSPQLREAIGRFLMGAYDTDIYANQLRIRELEKEFAAADATLRGIYALLADVNHSLTLEWAAAERRNVEEQLIRLGEEASQAEAALYEEDGEDVVSLEPQRRALDAVRTAQNELASVDQQIEGLRLERADSEIFLATLTRKIDALRDSATVAEAISEVEYSWCPACFATLPSHDNPHTCRLCKAPMDEERMRRRVVGQLNELLVQQKQSTSVQADRDRELAELDDKRAAVFARWKDAAARLRTAKRTPQNETRQRLATLNEQMGYLRRELEEIARQERLIARLDALSTKKADLTAELTRLRDMNERLAATQQERLSNAYQRVERETLALLHHDLPRQDSFEKAKSVSFDFKRDAISVDGHTYSSASSTIYLKNALLSSFLAAAAEDPGFRHFRLLILDTIEDKGMEPERSRNFQRLIAERSASLTARHQIIFATAMISPELDNAEYVIGRKSTHAERTLLVG</sequence>
<evidence type="ECO:0000313" key="3">
    <source>
        <dbReference type="EMBL" id="PSJ39039.1"/>
    </source>
</evidence>
<dbReference type="Proteomes" id="UP000241167">
    <property type="component" value="Unassembled WGS sequence"/>
</dbReference>
<dbReference type="EMBL" id="PXYI01000005">
    <property type="protein sequence ID" value="PSJ39039.1"/>
    <property type="molecule type" value="Genomic_DNA"/>
</dbReference>
<dbReference type="GO" id="GO:0006302">
    <property type="term" value="P:double-strand break repair"/>
    <property type="evidence" value="ECO:0007669"/>
    <property type="project" value="InterPro"/>
</dbReference>
<keyword evidence="4" id="KW-1185">Reference proteome</keyword>
<organism evidence="3 4">
    <name type="scientific">Allosphingosinicella deserti</name>
    <dbReference type="NCBI Taxonomy" id="2116704"/>
    <lineage>
        <taxon>Bacteria</taxon>
        <taxon>Pseudomonadati</taxon>
        <taxon>Pseudomonadota</taxon>
        <taxon>Alphaproteobacteria</taxon>
        <taxon>Sphingomonadales</taxon>
        <taxon>Sphingomonadaceae</taxon>
        <taxon>Allosphingosinicella</taxon>
    </lineage>
</organism>